<dbReference type="PANTHER" id="PTHR13414">
    <property type="entry name" value="HUEL-CATION TRANSPORTER"/>
    <property type="match status" value="1"/>
</dbReference>
<dbReference type="NCBIfam" id="TIGR01297">
    <property type="entry name" value="CDF"/>
    <property type="match status" value="1"/>
</dbReference>
<dbReference type="GO" id="GO:0006882">
    <property type="term" value="P:intracellular zinc ion homeostasis"/>
    <property type="evidence" value="ECO:0007669"/>
    <property type="project" value="TreeGrafter"/>
</dbReference>
<dbReference type="InterPro" id="IPR002524">
    <property type="entry name" value="Cation_efflux"/>
</dbReference>
<dbReference type="Pfam" id="PF01545">
    <property type="entry name" value="Cation_efflux"/>
    <property type="match status" value="1"/>
</dbReference>
<accession>A0A914GUE8</accession>
<reference evidence="10" key="1">
    <citation type="submission" date="2022-11" db="UniProtKB">
        <authorList>
            <consortium name="WormBaseParasite"/>
        </authorList>
    </citation>
    <scope>IDENTIFICATION</scope>
</reference>
<dbReference type="GO" id="GO:0006829">
    <property type="term" value="P:zinc ion transport"/>
    <property type="evidence" value="ECO:0007669"/>
    <property type="project" value="InterPro"/>
</dbReference>
<dbReference type="InterPro" id="IPR058533">
    <property type="entry name" value="Cation_efflux_TM"/>
</dbReference>
<dbReference type="GO" id="GO:0016020">
    <property type="term" value="C:membrane"/>
    <property type="evidence" value="ECO:0007669"/>
    <property type="project" value="UniProtKB-SubCell"/>
</dbReference>
<dbReference type="GO" id="GO:0008324">
    <property type="term" value="F:monoatomic cation transmembrane transporter activity"/>
    <property type="evidence" value="ECO:0007669"/>
    <property type="project" value="InterPro"/>
</dbReference>
<feature type="domain" description="Cation efflux protein transmembrane" evidence="8">
    <location>
        <begin position="102"/>
        <end position="312"/>
    </location>
</feature>
<evidence type="ECO:0000256" key="1">
    <source>
        <dbReference type="ARBA" id="ARBA00004141"/>
    </source>
</evidence>
<dbReference type="WBParaSite" id="Gr19_v10_g1049.t1">
    <property type="protein sequence ID" value="Gr19_v10_g1049.t1"/>
    <property type="gene ID" value="Gr19_v10_g1049"/>
</dbReference>
<evidence type="ECO:0000313" key="10">
    <source>
        <dbReference type="WBParaSite" id="Gr19_v10_g1049.t1"/>
    </source>
</evidence>
<keyword evidence="4" id="KW-0812">Transmembrane</keyword>
<keyword evidence="5" id="KW-1133">Transmembrane helix</keyword>
<keyword evidence="3" id="KW-0813">Transport</keyword>
<dbReference type="InterPro" id="IPR027469">
    <property type="entry name" value="Cation_efflux_TMD_sf"/>
</dbReference>
<evidence type="ECO:0000256" key="6">
    <source>
        <dbReference type="ARBA" id="ARBA00023136"/>
    </source>
</evidence>
<keyword evidence="9" id="KW-1185">Reference proteome</keyword>
<evidence type="ECO:0000256" key="3">
    <source>
        <dbReference type="ARBA" id="ARBA00022448"/>
    </source>
</evidence>
<evidence type="ECO:0000259" key="8">
    <source>
        <dbReference type="Pfam" id="PF01545"/>
    </source>
</evidence>
<proteinExistence type="inferred from homology"/>
<dbReference type="InterPro" id="IPR040177">
    <property type="entry name" value="SLC30A9"/>
</dbReference>
<keyword evidence="6" id="KW-0472">Membrane</keyword>
<evidence type="ECO:0000256" key="2">
    <source>
        <dbReference type="ARBA" id="ARBA00008873"/>
    </source>
</evidence>
<dbReference type="Gene3D" id="1.20.1510.10">
    <property type="entry name" value="Cation efflux protein transmembrane domain"/>
    <property type="match status" value="1"/>
</dbReference>
<dbReference type="AlphaFoldDB" id="A0A914GUE8"/>
<comment type="subcellular location">
    <subcellularLocation>
        <location evidence="1">Membrane</location>
        <topology evidence="1">Multi-pass membrane protein</topology>
    </subcellularLocation>
</comment>
<name>A0A914GUE8_GLORO</name>
<organism evidence="9 10">
    <name type="scientific">Globodera rostochiensis</name>
    <name type="common">Golden nematode worm</name>
    <name type="synonym">Heterodera rostochiensis</name>
    <dbReference type="NCBI Taxonomy" id="31243"/>
    <lineage>
        <taxon>Eukaryota</taxon>
        <taxon>Metazoa</taxon>
        <taxon>Ecdysozoa</taxon>
        <taxon>Nematoda</taxon>
        <taxon>Chromadorea</taxon>
        <taxon>Rhabditida</taxon>
        <taxon>Tylenchina</taxon>
        <taxon>Tylenchomorpha</taxon>
        <taxon>Tylenchoidea</taxon>
        <taxon>Heteroderidae</taxon>
        <taxon>Heteroderinae</taxon>
        <taxon>Globodera</taxon>
    </lineage>
</organism>
<feature type="region of interest" description="Disordered" evidence="7">
    <location>
        <begin position="53"/>
        <end position="76"/>
    </location>
</feature>
<evidence type="ECO:0000313" key="9">
    <source>
        <dbReference type="Proteomes" id="UP000887572"/>
    </source>
</evidence>
<dbReference type="SUPFAM" id="SSF161111">
    <property type="entry name" value="Cation efflux protein transmembrane domain-like"/>
    <property type="match status" value="1"/>
</dbReference>
<feature type="compositionally biased region" description="Polar residues" evidence="7">
    <location>
        <begin position="56"/>
        <end position="66"/>
    </location>
</feature>
<dbReference type="Proteomes" id="UP000887572">
    <property type="component" value="Unplaced"/>
</dbReference>
<dbReference type="GO" id="GO:0005783">
    <property type="term" value="C:endoplasmic reticulum"/>
    <property type="evidence" value="ECO:0007669"/>
    <property type="project" value="TreeGrafter"/>
</dbReference>
<comment type="similarity">
    <text evidence="2">Belongs to the cation diffusion facilitator (CDF) transporter (TC 2.A.4) family. SLC30A subfamily.</text>
</comment>
<evidence type="ECO:0000256" key="7">
    <source>
        <dbReference type="SAM" id="MobiDB-lite"/>
    </source>
</evidence>
<evidence type="ECO:0000256" key="5">
    <source>
        <dbReference type="ARBA" id="ARBA00022989"/>
    </source>
</evidence>
<sequence>MPLPVRLFLLKICQQNRQHHKLISLITAAGQRESPPPPPLHFRRFFASNIPPDNEFGTTTEGSSSAKQRHVKPKLTEQERTRLRQRLTMLSHSKTKDANRVVKVALFANLTDCVIKFTAYLFTQSHSLLAESIHSALDMTNQICLLVGNHVAMRNPDSRHPYGFGNMRYVASLISGCAIFGFGCGLSVYSGVIGLINPSCLQSLPLALGTLCCSASLQSISLARAIREIKLQARRENANFFEYVRSPKMDPSLKVVLYEDASSIIGVSVAFVMVSLSHFTGLSAFDSCGSILIGILLGNAAVQIIFANANHLVGRSLPEHQIHDIVAMMEQDPIVRKVYDVKATYVGVTDSVFKAEIDYDGRELTKAYLQEKCDLPQMLKEVNAFKSEKELEEFMMNHGEKLVDRMGDNVDRLEERVQEKHPSVRHLDLEPM</sequence>
<protein>
    <submittedName>
        <fullName evidence="10">Zinc transporter 9</fullName>
    </submittedName>
</protein>
<dbReference type="PANTHER" id="PTHR13414:SF9">
    <property type="entry name" value="PROTON-COUPLED ZINC ANTIPORTER SLC30A9, MITOCHONDRIAL"/>
    <property type="match status" value="1"/>
</dbReference>
<evidence type="ECO:0000256" key="4">
    <source>
        <dbReference type="ARBA" id="ARBA00022692"/>
    </source>
</evidence>